<dbReference type="OrthoDB" id="7505659at2"/>
<keyword evidence="1" id="KW-0678">Repressor</keyword>
<dbReference type="PROSITE" id="PS50977">
    <property type="entry name" value="HTH_TETR_2"/>
    <property type="match status" value="1"/>
</dbReference>
<keyword evidence="2" id="KW-0805">Transcription regulation</keyword>
<name>A0A5N8VBG7_9ACTN</name>
<gene>
    <name evidence="7" type="ORF">FNH09_15310</name>
</gene>
<dbReference type="EMBL" id="VJZD01000051">
    <property type="protein sequence ID" value="MPY32590.1"/>
    <property type="molecule type" value="Genomic_DNA"/>
</dbReference>
<keyword evidence="3 5" id="KW-0238">DNA-binding</keyword>
<dbReference type="PANTHER" id="PTHR47506:SF1">
    <property type="entry name" value="HTH-TYPE TRANSCRIPTIONAL REGULATOR YJDC"/>
    <property type="match status" value="1"/>
</dbReference>
<dbReference type="InterPro" id="IPR036271">
    <property type="entry name" value="Tet_transcr_reg_TetR-rel_C_sf"/>
</dbReference>
<dbReference type="InterPro" id="IPR009057">
    <property type="entry name" value="Homeodomain-like_sf"/>
</dbReference>
<reference evidence="7 8" key="1">
    <citation type="submission" date="2019-07" db="EMBL/GenBank/DDBJ databases">
        <title>New species of Amycolatopsis and Streptomyces.</title>
        <authorList>
            <person name="Duangmal K."/>
            <person name="Teo W.F.A."/>
            <person name="Lipun K."/>
        </authorList>
    </citation>
    <scope>NUCLEOTIDE SEQUENCE [LARGE SCALE GENOMIC DNA]</scope>
    <source>
        <strain evidence="7 8">NBRC 109810</strain>
    </source>
</reference>
<keyword evidence="4" id="KW-0804">Transcription</keyword>
<dbReference type="Pfam" id="PF13977">
    <property type="entry name" value="TetR_C_6"/>
    <property type="match status" value="1"/>
</dbReference>
<evidence type="ECO:0000256" key="1">
    <source>
        <dbReference type="ARBA" id="ARBA00022491"/>
    </source>
</evidence>
<evidence type="ECO:0000313" key="7">
    <source>
        <dbReference type="EMBL" id="MPY32590.1"/>
    </source>
</evidence>
<evidence type="ECO:0000259" key="6">
    <source>
        <dbReference type="PROSITE" id="PS50977"/>
    </source>
</evidence>
<evidence type="ECO:0000256" key="5">
    <source>
        <dbReference type="PROSITE-ProRule" id="PRU00335"/>
    </source>
</evidence>
<dbReference type="Proteomes" id="UP000325849">
    <property type="component" value="Unassembled WGS sequence"/>
</dbReference>
<feature type="DNA-binding region" description="H-T-H motif" evidence="5">
    <location>
        <begin position="37"/>
        <end position="56"/>
    </location>
</feature>
<sequence>MATARRRGAYKVGVARRAKIVESATRQFAADGYQNVSMAQIAKDVEITDSGLLHYFPSKHHLLLAVVHHRIEAAEEWWKRIPVEAGVVAMLRAMVESSRWHLSQPGLIELFVVMASEMSNPASAAHEVYARQYEGVVEAIAGRFRYGVESGELRAGLDCEALARECIAVSDGLQMQWVLRRGRLDLVAAVRAHADRLARAITTDGRGLTE</sequence>
<dbReference type="PANTHER" id="PTHR47506">
    <property type="entry name" value="TRANSCRIPTIONAL REGULATORY PROTEIN"/>
    <property type="match status" value="1"/>
</dbReference>
<accession>A0A5N8VBG7</accession>
<evidence type="ECO:0000256" key="2">
    <source>
        <dbReference type="ARBA" id="ARBA00023015"/>
    </source>
</evidence>
<proteinExistence type="predicted"/>
<evidence type="ECO:0000313" key="8">
    <source>
        <dbReference type="Proteomes" id="UP000325849"/>
    </source>
</evidence>
<keyword evidence="8" id="KW-1185">Reference proteome</keyword>
<evidence type="ECO:0000256" key="4">
    <source>
        <dbReference type="ARBA" id="ARBA00023163"/>
    </source>
</evidence>
<dbReference type="RefSeq" id="WP_152888143.1">
    <property type="nucleotide sequence ID" value="NZ_VJZD01000051.1"/>
</dbReference>
<dbReference type="SUPFAM" id="SSF46689">
    <property type="entry name" value="Homeodomain-like"/>
    <property type="match status" value="1"/>
</dbReference>
<dbReference type="AlphaFoldDB" id="A0A5N8VBG7"/>
<dbReference type="Gene3D" id="1.10.357.10">
    <property type="entry name" value="Tetracycline Repressor, domain 2"/>
    <property type="match status" value="1"/>
</dbReference>
<dbReference type="GO" id="GO:0003677">
    <property type="term" value="F:DNA binding"/>
    <property type="evidence" value="ECO:0007669"/>
    <property type="project" value="UniProtKB-UniRule"/>
</dbReference>
<dbReference type="InterPro" id="IPR039538">
    <property type="entry name" value="BetI_C"/>
</dbReference>
<comment type="caution">
    <text evidence="7">The sequence shown here is derived from an EMBL/GenBank/DDBJ whole genome shotgun (WGS) entry which is preliminary data.</text>
</comment>
<dbReference type="InterPro" id="IPR001647">
    <property type="entry name" value="HTH_TetR"/>
</dbReference>
<protein>
    <submittedName>
        <fullName evidence="7">TetR/AcrR family transcriptional regulator</fullName>
    </submittedName>
</protein>
<organism evidence="7 8">
    <name type="scientific">Streptomyces adustus</name>
    <dbReference type="NCBI Taxonomy" id="1609272"/>
    <lineage>
        <taxon>Bacteria</taxon>
        <taxon>Bacillati</taxon>
        <taxon>Actinomycetota</taxon>
        <taxon>Actinomycetes</taxon>
        <taxon>Kitasatosporales</taxon>
        <taxon>Streptomycetaceae</taxon>
        <taxon>Streptomyces</taxon>
    </lineage>
</organism>
<dbReference type="Pfam" id="PF00440">
    <property type="entry name" value="TetR_N"/>
    <property type="match status" value="1"/>
</dbReference>
<dbReference type="SUPFAM" id="SSF48498">
    <property type="entry name" value="Tetracyclin repressor-like, C-terminal domain"/>
    <property type="match status" value="1"/>
</dbReference>
<evidence type="ECO:0000256" key="3">
    <source>
        <dbReference type="ARBA" id="ARBA00023125"/>
    </source>
</evidence>
<feature type="domain" description="HTH tetR-type" evidence="6">
    <location>
        <begin position="14"/>
        <end position="74"/>
    </location>
</feature>